<dbReference type="EMBL" id="CAFBNJ010000033">
    <property type="protein sequence ID" value="CAB4950742.1"/>
    <property type="molecule type" value="Genomic_DNA"/>
</dbReference>
<evidence type="ECO:0000256" key="5">
    <source>
        <dbReference type="ARBA" id="ARBA00035476"/>
    </source>
</evidence>
<dbReference type="EMBL" id="CAESAL010000029">
    <property type="protein sequence ID" value="CAB4340999.1"/>
    <property type="molecule type" value="Genomic_DNA"/>
</dbReference>
<dbReference type="InterPro" id="IPR050063">
    <property type="entry name" value="Ribosomal_protein_uL29"/>
</dbReference>
<comment type="similarity">
    <text evidence="1">Belongs to the universal ribosomal protein uL29 family.</text>
</comment>
<evidence type="ECO:0000256" key="1">
    <source>
        <dbReference type="ARBA" id="ARBA00009254"/>
    </source>
</evidence>
<dbReference type="AlphaFoldDB" id="A0A6J7K8W1"/>
<evidence type="ECO:0000256" key="4">
    <source>
        <dbReference type="ARBA" id="ARBA00035204"/>
    </source>
</evidence>
<dbReference type="GO" id="GO:0022625">
    <property type="term" value="C:cytosolic large ribosomal subunit"/>
    <property type="evidence" value="ECO:0007669"/>
    <property type="project" value="TreeGrafter"/>
</dbReference>
<dbReference type="EMBL" id="CAFBOK010000073">
    <property type="protein sequence ID" value="CAB4981789.1"/>
    <property type="molecule type" value="Genomic_DNA"/>
</dbReference>
<gene>
    <name evidence="7" type="ORF">UFOPK1906_01420</name>
    <name evidence="8" type="ORF">UFOPK2624_00618</name>
    <name evidence="6" type="ORF">UFOPK3331_00981</name>
    <name evidence="9" type="ORF">UFOPK3785_00819</name>
    <name evidence="10" type="ORF">UFOPK3927_00757</name>
</gene>
<dbReference type="GO" id="GO:0003735">
    <property type="term" value="F:structural constituent of ribosome"/>
    <property type="evidence" value="ECO:0007669"/>
    <property type="project" value="InterPro"/>
</dbReference>
<evidence type="ECO:0000313" key="6">
    <source>
        <dbReference type="EMBL" id="CAB4340999.1"/>
    </source>
</evidence>
<keyword evidence="2" id="KW-0689">Ribosomal protein</keyword>
<keyword evidence="3" id="KW-0687">Ribonucleoprotein</keyword>
<dbReference type="Gene3D" id="1.10.287.310">
    <property type="match status" value="1"/>
</dbReference>
<protein>
    <recommendedName>
        <fullName evidence="4">Large ribosomal subunit protein uL29</fullName>
    </recommendedName>
    <alternativeName>
        <fullName evidence="5">50S ribosomal protein L29</fullName>
    </alternativeName>
</protein>
<evidence type="ECO:0000256" key="3">
    <source>
        <dbReference type="ARBA" id="ARBA00023274"/>
    </source>
</evidence>
<dbReference type="FunFam" id="1.10.287.310:FF:000001">
    <property type="entry name" value="50S ribosomal protein L29"/>
    <property type="match status" value="1"/>
</dbReference>
<name>A0A6J7K8W1_9ZZZZ</name>
<organism evidence="9">
    <name type="scientific">freshwater metagenome</name>
    <dbReference type="NCBI Taxonomy" id="449393"/>
    <lineage>
        <taxon>unclassified sequences</taxon>
        <taxon>metagenomes</taxon>
        <taxon>ecological metagenomes</taxon>
    </lineage>
</organism>
<dbReference type="EMBL" id="CAEZVC010000099">
    <property type="protein sequence ID" value="CAB4630490.1"/>
    <property type="molecule type" value="Genomic_DNA"/>
</dbReference>
<evidence type="ECO:0000256" key="2">
    <source>
        <dbReference type="ARBA" id="ARBA00022980"/>
    </source>
</evidence>
<dbReference type="InterPro" id="IPR018254">
    <property type="entry name" value="Ribosomal_uL29_CS"/>
</dbReference>
<sequence length="77" mass="8526">MAKTKESLRDISDGELLDKLASSKEELFNLRFQHVTGQLDNTAGLGVVRKQVAQLNTELRNREIAAAEALSKNEENA</sequence>
<evidence type="ECO:0000313" key="10">
    <source>
        <dbReference type="EMBL" id="CAB4981789.1"/>
    </source>
</evidence>
<evidence type="ECO:0000313" key="8">
    <source>
        <dbReference type="EMBL" id="CAB4702309.1"/>
    </source>
</evidence>
<evidence type="ECO:0000313" key="9">
    <source>
        <dbReference type="EMBL" id="CAB4950742.1"/>
    </source>
</evidence>
<evidence type="ECO:0000313" key="7">
    <source>
        <dbReference type="EMBL" id="CAB4630490.1"/>
    </source>
</evidence>
<reference evidence="9" key="1">
    <citation type="submission" date="2020-05" db="EMBL/GenBank/DDBJ databases">
        <authorList>
            <person name="Chiriac C."/>
            <person name="Salcher M."/>
            <person name="Ghai R."/>
            <person name="Kavagutti S V."/>
        </authorList>
    </citation>
    <scope>NUCLEOTIDE SEQUENCE</scope>
</reference>
<dbReference type="GO" id="GO:0006412">
    <property type="term" value="P:translation"/>
    <property type="evidence" value="ECO:0007669"/>
    <property type="project" value="InterPro"/>
</dbReference>
<dbReference type="InterPro" id="IPR036049">
    <property type="entry name" value="Ribosomal_uL29_sf"/>
</dbReference>
<proteinExistence type="inferred from homology"/>
<dbReference type="EMBL" id="CAEZXY010000017">
    <property type="protein sequence ID" value="CAB4702309.1"/>
    <property type="molecule type" value="Genomic_DNA"/>
</dbReference>
<dbReference type="CDD" id="cd00427">
    <property type="entry name" value="Ribosomal_L29_HIP"/>
    <property type="match status" value="1"/>
</dbReference>
<dbReference type="InterPro" id="IPR001854">
    <property type="entry name" value="Ribosomal_uL29"/>
</dbReference>
<dbReference type="PROSITE" id="PS00579">
    <property type="entry name" value="RIBOSOMAL_L29"/>
    <property type="match status" value="1"/>
</dbReference>
<dbReference type="Pfam" id="PF00831">
    <property type="entry name" value="Ribosomal_L29"/>
    <property type="match status" value="1"/>
</dbReference>
<dbReference type="SUPFAM" id="SSF46561">
    <property type="entry name" value="Ribosomal protein L29 (L29p)"/>
    <property type="match status" value="1"/>
</dbReference>
<dbReference type="NCBIfam" id="TIGR00012">
    <property type="entry name" value="L29"/>
    <property type="match status" value="1"/>
</dbReference>
<dbReference type="HAMAP" id="MF_00374">
    <property type="entry name" value="Ribosomal_uL29"/>
    <property type="match status" value="1"/>
</dbReference>
<accession>A0A6J7K8W1</accession>
<dbReference type="PANTHER" id="PTHR10916:SF0">
    <property type="entry name" value="LARGE RIBOSOMAL SUBUNIT PROTEIN UL29C"/>
    <property type="match status" value="1"/>
</dbReference>
<dbReference type="PANTHER" id="PTHR10916">
    <property type="entry name" value="60S RIBOSOMAL PROTEIN L35/50S RIBOSOMAL PROTEIN L29"/>
    <property type="match status" value="1"/>
</dbReference>